<feature type="compositionally biased region" description="Low complexity" evidence="1">
    <location>
        <begin position="416"/>
        <end position="437"/>
    </location>
</feature>
<sequence>MQQLVTCGATTFAREEVFMHAYHAMLPILEKKGAPALLVAQLAISAAKVGANIYRQTRLEHPDKEVAVRGHFGLSNTEWQSKSAIQKAQLTAQHETDSRNITRNQLLAETAFFVMSLMSHTQGDGALAVRVLSTQLRNLTYAASRETLQASTAFTASTHGIAAHGVNAEHMAANGWTYTAMTLAMSYLQDAVIGHTLPAGQSVAGPALSDASGKPLSGAALNNAVNLVAGVRSMANTAIEFMDAFRGKHYDLEQVGDTQKIQTDLTKLFPFKDYGRLLDHSFARLSWNNISGAMPLALDSITKGKVPPAVSQFINNAGSAAMFGMTYRMVNQSYQAHAKMRAARATLEAGTSQSVGAQAGSGVIASPSGMRILASDATNEAASSTDAAGPGPSTLANRQRRGQAAPPMPPRPSPPTSQTSPTPSRPSSNSSVNTSQSHAAQLLEARLGKQSIRQTPATPDTPQAVSVPEPSPRIAPLPPRASAEGATPPLAATPPAENTLPPTPQESQAKAQPAITQGEEVAPPGTQQHDSSQAPLQQSPTTPVTGRNTAQNAPHESNPIVAATRPVSATGVLLSDDQRVIPTRPRAGSVGAAPMNTTPFTAPPA</sequence>
<dbReference type="EMBL" id="JAAOCA010000010">
    <property type="protein sequence ID" value="MBD1598960.1"/>
    <property type="molecule type" value="Genomic_DNA"/>
</dbReference>
<feature type="compositionally biased region" description="Polar residues" evidence="1">
    <location>
        <begin position="376"/>
        <end position="386"/>
    </location>
</feature>
<evidence type="ECO:0000256" key="1">
    <source>
        <dbReference type="SAM" id="MobiDB-lite"/>
    </source>
</evidence>
<feature type="compositionally biased region" description="Low complexity" evidence="1">
    <location>
        <begin position="486"/>
        <end position="500"/>
    </location>
</feature>
<organism evidence="2 3">
    <name type="scientific">Pseudomonas typographi</name>
    <dbReference type="NCBI Taxonomy" id="2715964"/>
    <lineage>
        <taxon>Bacteria</taxon>
        <taxon>Pseudomonadati</taxon>
        <taxon>Pseudomonadota</taxon>
        <taxon>Gammaproteobacteria</taxon>
        <taxon>Pseudomonadales</taxon>
        <taxon>Pseudomonadaceae</taxon>
        <taxon>Pseudomonas</taxon>
    </lineage>
</organism>
<feature type="compositionally biased region" description="Pro residues" evidence="1">
    <location>
        <begin position="406"/>
        <end position="415"/>
    </location>
</feature>
<feature type="region of interest" description="Disordered" evidence="1">
    <location>
        <begin position="453"/>
        <end position="605"/>
    </location>
</feature>
<name>A0ABR7Z0G3_9PSED</name>
<feature type="region of interest" description="Disordered" evidence="1">
    <location>
        <begin position="376"/>
        <end position="438"/>
    </location>
</feature>
<evidence type="ECO:0000313" key="2">
    <source>
        <dbReference type="EMBL" id="MBD1598960.1"/>
    </source>
</evidence>
<comment type="caution">
    <text evidence="2">The sequence shown here is derived from an EMBL/GenBank/DDBJ whole genome shotgun (WGS) entry which is preliminary data.</text>
</comment>
<feature type="compositionally biased region" description="Polar residues" evidence="1">
    <location>
        <begin position="525"/>
        <end position="555"/>
    </location>
</feature>
<feature type="compositionally biased region" description="Polar residues" evidence="1">
    <location>
        <begin position="595"/>
        <end position="605"/>
    </location>
</feature>
<protein>
    <submittedName>
        <fullName evidence="2">Uncharacterized protein</fullName>
    </submittedName>
</protein>
<evidence type="ECO:0000313" key="3">
    <source>
        <dbReference type="Proteomes" id="UP000805841"/>
    </source>
</evidence>
<accession>A0ABR7Z0G3</accession>
<gene>
    <name evidence="2" type="ORF">HAQ05_09605</name>
</gene>
<dbReference type="RefSeq" id="WP_190419813.1">
    <property type="nucleotide sequence ID" value="NZ_JAAOCA010000010.1"/>
</dbReference>
<feature type="compositionally biased region" description="Pro residues" evidence="1">
    <location>
        <begin position="469"/>
        <end position="479"/>
    </location>
</feature>
<feature type="compositionally biased region" description="Polar residues" evidence="1">
    <location>
        <begin position="453"/>
        <end position="464"/>
    </location>
</feature>
<proteinExistence type="predicted"/>
<reference evidence="2 3" key="1">
    <citation type="journal article" date="2020" name="Insects">
        <title>Bacteria Belonging to Pseudomonas typographi sp. nov. from the Bark Beetle Ips typographus Have Genomic Potential to Aid in the Host Ecology.</title>
        <authorList>
            <person name="Peral-Aranega E."/>
            <person name="Saati-Santamaria Z."/>
            <person name="Kolarik M."/>
            <person name="Rivas R."/>
            <person name="Garcia-Fraile P."/>
        </authorList>
    </citation>
    <scope>NUCLEOTIDE SEQUENCE [LARGE SCALE GENOMIC DNA]</scope>
    <source>
        <strain evidence="2 3">CA3A</strain>
    </source>
</reference>
<dbReference type="Proteomes" id="UP000805841">
    <property type="component" value="Unassembled WGS sequence"/>
</dbReference>
<keyword evidence="3" id="KW-1185">Reference proteome</keyword>